<feature type="domain" description="Type I restriction modification DNA specificity" evidence="4">
    <location>
        <begin position="123"/>
        <end position="310"/>
    </location>
</feature>
<sequence length="637" mass="71291">MASNRHSRAGGNLVSALNTDNLITDNLITDNIDVWTSAIKKRNSQGRGSNSKVELVGIKKLRELILELAVRGKLVPQDSNDEPARVLLEKIAAEKAQLVADKKIKKQKPLPEITDEDQPFELPKGWSWCHLQDISIYIQRGKGPKYDESGKVKVISQKCIQWSGFDLEPARFVNNESLSKYQEERFLQPMDLLWNSTGTGTAGRINLLEYVENKTLVADSHVTVIRTILINAAFIKNYISAPGIQYRIEPGRENSLVSGTTNQVELNTSAVTSIEVPIPPLTEQHRIVAKVDELMALCDQLEQQTEQNLTSHQTLVEELLKTLTQSVNADDLTAMDGGNISSNEDRAGANSFQQSWLRIADHFDLLFTTEDSIEQLKQTILQLAVMGKLVPQNPSDEPASKLLEKIAGEKAQLIKDKKIKKQKPLPAITDEEKPFELPSGWEWCNLGFITVIRGGKRLPKGQQLTTNKTPYIYIRVTDMRDGSIREDDLHYVSGDVQSKISNYIITKDDIYMTIVGATIGKCGLVPLRFDGMNLTENAARITPFYGIDRTYLFKCLDSKFAQEQFFDKTKQVGVQKMALNRLSSTKIPLPPLAEQHRIVAKVDELMALCDQLKTRLADAQTTQLHLADAVVENALSE</sequence>
<dbReference type="EMBL" id="BNAH01000004">
    <property type="protein sequence ID" value="GHE84442.1"/>
    <property type="molecule type" value="Genomic_DNA"/>
</dbReference>
<evidence type="ECO:0000313" key="6">
    <source>
        <dbReference type="Proteomes" id="UP000626370"/>
    </source>
</evidence>
<dbReference type="Gene3D" id="3.90.220.20">
    <property type="entry name" value="DNA methylase specificity domains"/>
    <property type="match status" value="2"/>
</dbReference>
<keyword evidence="3" id="KW-0238">DNA-binding</keyword>
<dbReference type="SUPFAM" id="SSF116734">
    <property type="entry name" value="DNA methylase specificity domain"/>
    <property type="match status" value="2"/>
</dbReference>
<feature type="domain" description="Type I restriction modification DNA specificity" evidence="4">
    <location>
        <begin position="438"/>
        <end position="615"/>
    </location>
</feature>
<dbReference type="CDD" id="cd17256">
    <property type="entry name" value="RMtype1_S_EcoJA65PI-TRD1-CR1_like"/>
    <property type="match status" value="1"/>
</dbReference>
<dbReference type="PANTHER" id="PTHR43140:SF1">
    <property type="entry name" value="TYPE I RESTRICTION ENZYME ECOKI SPECIFICITY SUBUNIT"/>
    <property type="match status" value="1"/>
</dbReference>
<dbReference type="RefSeq" id="WP_189377229.1">
    <property type="nucleotide sequence ID" value="NZ_BNAH01000004.1"/>
</dbReference>
<comment type="caution">
    <text evidence="5">The sequence shown here is derived from an EMBL/GenBank/DDBJ whole genome shotgun (WGS) entry which is preliminary data.</text>
</comment>
<dbReference type="InterPro" id="IPR051212">
    <property type="entry name" value="Type-I_RE_S_subunit"/>
</dbReference>
<dbReference type="PANTHER" id="PTHR43140">
    <property type="entry name" value="TYPE-1 RESTRICTION ENZYME ECOKI SPECIFICITY PROTEIN"/>
    <property type="match status" value="1"/>
</dbReference>
<keyword evidence="6" id="KW-1185">Reference proteome</keyword>
<evidence type="ECO:0000256" key="2">
    <source>
        <dbReference type="ARBA" id="ARBA00022747"/>
    </source>
</evidence>
<comment type="similarity">
    <text evidence="1">Belongs to the type-I restriction system S methylase family.</text>
</comment>
<accession>A0ABQ3IJ97</accession>
<dbReference type="InterPro" id="IPR000055">
    <property type="entry name" value="Restrct_endonuc_typeI_TRD"/>
</dbReference>
<name>A0ABQ3IJ97_9GAMM</name>
<evidence type="ECO:0000313" key="5">
    <source>
        <dbReference type="EMBL" id="GHE84442.1"/>
    </source>
</evidence>
<evidence type="ECO:0000256" key="3">
    <source>
        <dbReference type="ARBA" id="ARBA00023125"/>
    </source>
</evidence>
<gene>
    <name evidence="5" type="ORF">GCM10011501_11430</name>
</gene>
<evidence type="ECO:0000256" key="1">
    <source>
        <dbReference type="ARBA" id="ARBA00010923"/>
    </source>
</evidence>
<proteinExistence type="inferred from homology"/>
<evidence type="ECO:0000259" key="4">
    <source>
        <dbReference type="Pfam" id="PF01420"/>
    </source>
</evidence>
<reference evidence="6" key="1">
    <citation type="journal article" date="2019" name="Int. J. Syst. Evol. Microbiol.">
        <title>The Global Catalogue of Microorganisms (GCM) 10K type strain sequencing project: providing services to taxonomists for standard genome sequencing and annotation.</title>
        <authorList>
            <consortium name="The Broad Institute Genomics Platform"/>
            <consortium name="The Broad Institute Genome Sequencing Center for Infectious Disease"/>
            <person name="Wu L."/>
            <person name="Ma J."/>
        </authorList>
    </citation>
    <scope>NUCLEOTIDE SEQUENCE [LARGE SCALE GENOMIC DNA]</scope>
    <source>
        <strain evidence="6">CGMCC 1.15922</strain>
    </source>
</reference>
<dbReference type="Pfam" id="PF01420">
    <property type="entry name" value="Methylase_S"/>
    <property type="match status" value="2"/>
</dbReference>
<dbReference type="Proteomes" id="UP000626370">
    <property type="component" value="Unassembled WGS sequence"/>
</dbReference>
<dbReference type="InterPro" id="IPR044946">
    <property type="entry name" value="Restrct_endonuc_typeI_TRD_sf"/>
</dbReference>
<keyword evidence="2" id="KW-0680">Restriction system</keyword>
<protein>
    <submittedName>
        <fullName evidence="5">HsdS polypeptide</fullName>
    </submittedName>
</protein>
<organism evidence="5 6">
    <name type="scientific">Thalassotalea profundi</name>
    <dbReference type="NCBI Taxonomy" id="2036687"/>
    <lineage>
        <taxon>Bacteria</taxon>
        <taxon>Pseudomonadati</taxon>
        <taxon>Pseudomonadota</taxon>
        <taxon>Gammaproteobacteria</taxon>
        <taxon>Alteromonadales</taxon>
        <taxon>Colwelliaceae</taxon>
        <taxon>Thalassotalea</taxon>
    </lineage>
</organism>